<evidence type="ECO:0000256" key="3">
    <source>
        <dbReference type="ARBA" id="ARBA00039775"/>
    </source>
</evidence>
<dbReference type="GO" id="GO:0031507">
    <property type="term" value="P:heterochromatin formation"/>
    <property type="evidence" value="ECO:0007669"/>
    <property type="project" value="TreeGrafter"/>
</dbReference>
<comment type="subcellular location">
    <subcellularLocation>
        <location evidence="1">Nucleus</location>
    </subcellularLocation>
</comment>
<evidence type="ECO:0000256" key="1">
    <source>
        <dbReference type="ARBA" id="ARBA00004123"/>
    </source>
</evidence>
<dbReference type="Proteomes" id="UP000179920">
    <property type="component" value="Chromosome VIII"/>
</dbReference>
<evidence type="ECO:0000256" key="5">
    <source>
        <dbReference type="SAM" id="MobiDB-lite"/>
    </source>
</evidence>
<keyword evidence="2" id="KW-0539">Nucleus</keyword>
<evidence type="ECO:0000256" key="2">
    <source>
        <dbReference type="ARBA" id="ARBA00023242"/>
    </source>
</evidence>
<feature type="compositionally biased region" description="Acidic residues" evidence="5">
    <location>
        <begin position="233"/>
        <end position="252"/>
    </location>
</feature>
<dbReference type="GO" id="GO:0008622">
    <property type="term" value="C:epsilon DNA polymerase complex"/>
    <property type="evidence" value="ECO:0007669"/>
    <property type="project" value="TreeGrafter"/>
</dbReference>
<dbReference type="Gene3D" id="1.10.20.10">
    <property type="entry name" value="Histone, subunit A"/>
    <property type="match status" value="1"/>
</dbReference>
<dbReference type="GO" id="GO:0031490">
    <property type="term" value="F:chromatin DNA binding"/>
    <property type="evidence" value="ECO:0007669"/>
    <property type="project" value="TreeGrafter"/>
</dbReference>
<feature type="region of interest" description="Disordered" evidence="5">
    <location>
        <begin position="1"/>
        <end position="40"/>
    </location>
</feature>
<feature type="compositionally biased region" description="Acidic residues" evidence="5">
    <location>
        <begin position="204"/>
        <end position="216"/>
    </location>
</feature>
<evidence type="ECO:0000313" key="7">
    <source>
        <dbReference type="EMBL" id="SAM82632.1"/>
    </source>
</evidence>
<feature type="compositionally biased region" description="Low complexity" evidence="5">
    <location>
        <begin position="1"/>
        <end position="26"/>
    </location>
</feature>
<name>A0A1K0H500_9BASI</name>
<organism evidence="7 9">
    <name type="scientific">Ustilago bromivora</name>
    <dbReference type="NCBI Taxonomy" id="307758"/>
    <lineage>
        <taxon>Eukaryota</taxon>
        <taxon>Fungi</taxon>
        <taxon>Dikarya</taxon>
        <taxon>Basidiomycota</taxon>
        <taxon>Ustilaginomycotina</taxon>
        <taxon>Ustilaginomycetes</taxon>
        <taxon>Ustilaginales</taxon>
        <taxon>Ustilaginaceae</taxon>
        <taxon>Ustilago</taxon>
    </lineage>
</organism>
<dbReference type="InterPro" id="IPR051377">
    <property type="entry name" value="DNA_Pol-Epsilon_Subunit"/>
</dbReference>
<dbReference type="EMBL" id="LT558124">
    <property type="protein sequence ID" value="SAM82632.1"/>
    <property type="molecule type" value="Genomic_DNA"/>
</dbReference>
<evidence type="ECO:0000259" key="6">
    <source>
        <dbReference type="Pfam" id="PF00808"/>
    </source>
</evidence>
<dbReference type="GO" id="GO:0006272">
    <property type="term" value="P:leading strand elongation"/>
    <property type="evidence" value="ECO:0007669"/>
    <property type="project" value="TreeGrafter"/>
</dbReference>
<dbReference type="EMBL" id="ULHB01000183">
    <property type="protein sequence ID" value="SYW84683.1"/>
    <property type="molecule type" value="Genomic_DNA"/>
</dbReference>
<evidence type="ECO:0000313" key="8">
    <source>
        <dbReference type="EMBL" id="SYW84683.1"/>
    </source>
</evidence>
<dbReference type="Pfam" id="PF00808">
    <property type="entry name" value="CBFD_NFYB_HMF"/>
    <property type="match status" value="1"/>
</dbReference>
<evidence type="ECO:0000313" key="10">
    <source>
        <dbReference type="Proteomes" id="UP000658997"/>
    </source>
</evidence>
<feature type="domain" description="Transcription factor CBF/NF-Y/archaeal histone" evidence="6">
    <location>
        <begin position="70"/>
        <end position="133"/>
    </location>
</feature>
<gene>
    <name evidence="8" type="ORF">UBRO2_05578</name>
    <name evidence="7" type="ORF">UBRO_05122</name>
</gene>
<evidence type="ECO:0000256" key="4">
    <source>
        <dbReference type="ARBA" id="ARBA00042096"/>
    </source>
</evidence>
<protein>
    <recommendedName>
        <fullName evidence="3">DNA polymerase epsilon subunit D</fullName>
    </recommendedName>
    <alternativeName>
        <fullName evidence="4">DNA polymerase II subunit D</fullName>
    </alternativeName>
</protein>
<dbReference type="InterPro" id="IPR003958">
    <property type="entry name" value="CBFA_NFYB_domain"/>
</dbReference>
<dbReference type="AlphaFoldDB" id="A0A1K0H500"/>
<reference evidence="8" key="3">
    <citation type="submission" date="2018-08" db="EMBL/GenBank/DDBJ databases">
        <authorList>
            <person name="Guldener U."/>
        </authorList>
    </citation>
    <scope>NUCLEOTIDE SEQUENCE</scope>
    <source>
        <strain evidence="8">UB2</strain>
    </source>
</reference>
<accession>A0A1K0H500</accession>
<dbReference type="GO" id="GO:0006974">
    <property type="term" value="P:DNA damage response"/>
    <property type="evidence" value="ECO:0007669"/>
    <property type="project" value="TreeGrafter"/>
</dbReference>
<dbReference type="GO" id="GO:0046982">
    <property type="term" value="F:protein heterodimerization activity"/>
    <property type="evidence" value="ECO:0007669"/>
    <property type="project" value="InterPro"/>
</dbReference>
<feature type="region of interest" description="Disordered" evidence="5">
    <location>
        <begin position="158"/>
        <end position="252"/>
    </location>
</feature>
<proteinExistence type="predicted"/>
<keyword evidence="10" id="KW-1185">Reference proteome</keyword>
<dbReference type="SUPFAM" id="SSF47113">
    <property type="entry name" value="Histone-fold"/>
    <property type="match status" value="1"/>
</dbReference>
<reference evidence="7" key="1">
    <citation type="submission" date="2016-04" db="EMBL/GenBank/DDBJ databases">
        <authorList>
            <person name="Evans L.H."/>
            <person name="Alamgir A."/>
            <person name="Owens N."/>
            <person name="Weber N.D."/>
            <person name="Virtaneva K."/>
            <person name="Barbian K."/>
            <person name="Babar A."/>
            <person name="Rosenke K."/>
        </authorList>
    </citation>
    <scope>NUCLEOTIDE SEQUENCE</scope>
    <source>
        <strain evidence="7">UB2112</strain>
    </source>
</reference>
<sequence>MPRKSTGAVSTSASSPSTSVSKPSGPRKSTSTVDDAESGPSAALIIDASTKLVLKQQETALKSSGIESYELPRTQVIKVAKSDIPDTVQLRKDVQQALVRSASVFISYLTATAHDRATKKGGKIISAQHVLEAWNELEVGDEGSVKVLKEQLGEYRRMAQRKKDANKAKTKDADGNEGDVSRAAGHAEDDQDGEEGDETRAGNDDEDEDEDEDEGGDGSMLKRSLQNGHGGADEDEEAEEDEEGEDQLMDED</sequence>
<dbReference type="PANTHER" id="PTHR46172:SF1">
    <property type="entry name" value="DNA POLYMERASE EPSILON SUBUNIT 3"/>
    <property type="match status" value="1"/>
</dbReference>
<dbReference type="PANTHER" id="PTHR46172">
    <property type="entry name" value="DNA POLYMERASE EPSILON SUBUNIT 3"/>
    <property type="match status" value="1"/>
</dbReference>
<dbReference type="GO" id="GO:0008623">
    <property type="term" value="C:CHRAC"/>
    <property type="evidence" value="ECO:0007669"/>
    <property type="project" value="TreeGrafter"/>
</dbReference>
<dbReference type="OrthoDB" id="1707486at2759"/>
<reference evidence="9" key="2">
    <citation type="submission" date="2016-04" db="EMBL/GenBank/DDBJ databases">
        <authorList>
            <person name="Guldener U."/>
            <person name="Guldener U."/>
        </authorList>
    </citation>
    <scope>NUCLEOTIDE SEQUENCE [LARGE SCALE GENOMIC DNA]</scope>
    <source>
        <strain evidence="9">UB2112</strain>
    </source>
</reference>
<dbReference type="CDD" id="cd22928">
    <property type="entry name" value="HFD_POLE3_DPB4"/>
    <property type="match status" value="1"/>
</dbReference>
<dbReference type="InterPro" id="IPR009072">
    <property type="entry name" value="Histone-fold"/>
</dbReference>
<evidence type="ECO:0000313" key="9">
    <source>
        <dbReference type="Proteomes" id="UP000179920"/>
    </source>
</evidence>
<feature type="compositionally biased region" description="Basic and acidic residues" evidence="5">
    <location>
        <begin position="158"/>
        <end position="174"/>
    </location>
</feature>
<dbReference type="Proteomes" id="UP000658997">
    <property type="component" value="Unassembled WGS sequence"/>
</dbReference>